<comment type="caution">
    <text evidence="5">The sequence shown here is derived from an EMBL/GenBank/DDBJ whole genome shotgun (WGS) entry which is preliminary data.</text>
</comment>
<evidence type="ECO:0000256" key="4">
    <source>
        <dbReference type="SAM" id="SignalP"/>
    </source>
</evidence>
<accession>A0ABV9NHP2</accession>
<name>A0ABV9NHP2_9GAMM</name>
<dbReference type="EMBL" id="JBHSGG010000002">
    <property type="protein sequence ID" value="MFC4726984.1"/>
    <property type="molecule type" value="Genomic_DNA"/>
</dbReference>
<feature type="compositionally biased region" description="Polar residues" evidence="3">
    <location>
        <begin position="30"/>
        <end position="41"/>
    </location>
</feature>
<dbReference type="InterPro" id="IPR007428">
    <property type="entry name" value="MlaA"/>
</dbReference>
<dbReference type="PANTHER" id="PTHR30035:SF3">
    <property type="entry name" value="INTERMEMBRANE PHOSPHOLIPID TRANSPORT SYSTEM LIPOPROTEIN MLAA"/>
    <property type="match status" value="1"/>
</dbReference>
<keyword evidence="2 4" id="KW-0732">Signal</keyword>
<feature type="region of interest" description="Disordered" evidence="3">
    <location>
        <begin position="19"/>
        <end position="41"/>
    </location>
</feature>
<organism evidence="5 6">
    <name type="scientific">Coralloluteibacterium thermophilum</name>
    <dbReference type="NCBI Taxonomy" id="2707049"/>
    <lineage>
        <taxon>Bacteria</taxon>
        <taxon>Pseudomonadati</taxon>
        <taxon>Pseudomonadota</taxon>
        <taxon>Gammaproteobacteria</taxon>
        <taxon>Lysobacterales</taxon>
        <taxon>Lysobacteraceae</taxon>
        <taxon>Coralloluteibacterium</taxon>
    </lineage>
</organism>
<evidence type="ECO:0000313" key="6">
    <source>
        <dbReference type="Proteomes" id="UP001595892"/>
    </source>
</evidence>
<keyword evidence="5" id="KW-0449">Lipoprotein</keyword>
<sequence length="273" mass="29113">MRRALVLVLAFAAGGGCATAPQRAAPPGETTGSQEEVAQSTAVHDPWERFNRGVYRFNARFDEAIFLPVANGYRKVVPRPVRRGLGNAFANLGEVPNTANHLLQGRPGYGVRSAGRFLVNSTLGLAGFFDVASHLGLTPVPTSFGNTLGRWGVGPGPYLVVPLLGPSTLRDGAGQLFDFGVQRGVDAGGLYTSDNATAIGAVYMIDGRARNPFRYYETGSPFEYELIRFLYTRKRALEIEGTRALPDAPPVAPPPPAAEDEDDAAMPLADPLG</sequence>
<reference evidence="6" key="1">
    <citation type="journal article" date="2019" name="Int. J. Syst. Evol. Microbiol.">
        <title>The Global Catalogue of Microorganisms (GCM) 10K type strain sequencing project: providing services to taxonomists for standard genome sequencing and annotation.</title>
        <authorList>
            <consortium name="The Broad Institute Genomics Platform"/>
            <consortium name="The Broad Institute Genome Sequencing Center for Infectious Disease"/>
            <person name="Wu L."/>
            <person name="Ma J."/>
        </authorList>
    </citation>
    <scope>NUCLEOTIDE SEQUENCE [LARGE SCALE GENOMIC DNA]</scope>
    <source>
        <strain evidence="6">CGMCC 1.13574</strain>
    </source>
</reference>
<evidence type="ECO:0000256" key="3">
    <source>
        <dbReference type="SAM" id="MobiDB-lite"/>
    </source>
</evidence>
<dbReference type="PRINTS" id="PR01805">
    <property type="entry name" value="VACJLIPOPROT"/>
</dbReference>
<dbReference type="Proteomes" id="UP001595892">
    <property type="component" value="Unassembled WGS sequence"/>
</dbReference>
<keyword evidence="6" id="KW-1185">Reference proteome</keyword>
<feature type="region of interest" description="Disordered" evidence="3">
    <location>
        <begin position="242"/>
        <end position="273"/>
    </location>
</feature>
<feature type="compositionally biased region" description="Pro residues" evidence="3">
    <location>
        <begin position="247"/>
        <end position="257"/>
    </location>
</feature>
<evidence type="ECO:0000256" key="2">
    <source>
        <dbReference type="ARBA" id="ARBA00022729"/>
    </source>
</evidence>
<dbReference type="PROSITE" id="PS51257">
    <property type="entry name" value="PROKAR_LIPOPROTEIN"/>
    <property type="match status" value="1"/>
</dbReference>
<comment type="similarity">
    <text evidence="1">Belongs to the MlaA family.</text>
</comment>
<evidence type="ECO:0000313" key="5">
    <source>
        <dbReference type="EMBL" id="MFC4726984.1"/>
    </source>
</evidence>
<dbReference type="Pfam" id="PF04333">
    <property type="entry name" value="MlaA"/>
    <property type="match status" value="1"/>
</dbReference>
<feature type="signal peptide" evidence="4">
    <location>
        <begin position="1"/>
        <end position="24"/>
    </location>
</feature>
<evidence type="ECO:0000256" key="1">
    <source>
        <dbReference type="ARBA" id="ARBA00010634"/>
    </source>
</evidence>
<gene>
    <name evidence="5" type="ORF">ACFO3Q_02165</name>
</gene>
<protein>
    <submittedName>
        <fullName evidence="5">VacJ family lipoprotein</fullName>
    </submittedName>
</protein>
<dbReference type="PANTHER" id="PTHR30035">
    <property type="entry name" value="LIPOPROTEIN VACJ-RELATED"/>
    <property type="match status" value="1"/>
</dbReference>
<proteinExistence type="inferred from homology"/>
<dbReference type="RefSeq" id="WP_377002955.1">
    <property type="nucleotide sequence ID" value="NZ_JBHSGG010000002.1"/>
</dbReference>
<feature type="chain" id="PRO_5046006422" evidence="4">
    <location>
        <begin position="25"/>
        <end position="273"/>
    </location>
</feature>